<dbReference type="EMBL" id="JAIWYP010000016">
    <property type="protein sequence ID" value="KAH3694840.1"/>
    <property type="molecule type" value="Genomic_DNA"/>
</dbReference>
<accession>A0A9D4BGQ0</accession>
<dbReference type="InterPro" id="IPR013328">
    <property type="entry name" value="6PGD_dom2"/>
</dbReference>
<feature type="domain" description="Opine dehydrogenase" evidence="1">
    <location>
        <begin position="199"/>
        <end position="362"/>
    </location>
</feature>
<reference evidence="2" key="1">
    <citation type="journal article" date="2019" name="bioRxiv">
        <title>The Genome of the Zebra Mussel, Dreissena polymorpha: A Resource for Invasive Species Research.</title>
        <authorList>
            <person name="McCartney M.A."/>
            <person name="Auch B."/>
            <person name="Kono T."/>
            <person name="Mallez S."/>
            <person name="Zhang Y."/>
            <person name="Obille A."/>
            <person name="Becker A."/>
            <person name="Abrahante J.E."/>
            <person name="Garbe J."/>
            <person name="Badalamenti J.P."/>
            <person name="Herman A."/>
            <person name="Mangelson H."/>
            <person name="Liachko I."/>
            <person name="Sullivan S."/>
            <person name="Sone E.D."/>
            <person name="Koren S."/>
            <person name="Silverstein K.A.T."/>
            <person name="Beckman K.B."/>
            <person name="Gohl D.M."/>
        </authorList>
    </citation>
    <scope>NUCLEOTIDE SEQUENCE</scope>
    <source>
        <strain evidence="2">Duluth1</strain>
        <tissue evidence="2">Whole animal</tissue>
    </source>
</reference>
<keyword evidence="3" id="KW-1185">Reference proteome</keyword>
<gene>
    <name evidence="2" type="ORF">DPMN_082281</name>
</gene>
<dbReference type="InterPro" id="IPR003421">
    <property type="entry name" value="Opine_DH"/>
</dbReference>
<proteinExistence type="predicted"/>
<dbReference type="PANTHER" id="PTHR38015">
    <property type="entry name" value="BLR6086 PROTEIN"/>
    <property type="match status" value="1"/>
</dbReference>
<dbReference type="Pfam" id="PF02317">
    <property type="entry name" value="Octopine_DH"/>
    <property type="match status" value="1"/>
</dbReference>
<name>A0A9D4BGQ0_DREPO</name>
<organism evidence="2 3">
    <name type="scientific">Dreissena polymorpha</name>
    <name type="common">Zebra mussel</name>
    <name type="synonym">Mytilus polymorpha</name>
    <dbReference type="NCBI Taxonomy" id="45954"/>
    <lineage>
        <taxon>Eukaryota</taxon>
        <taxon>Metazoa</taxon>
        <taxon>Spiralia</taxon>
        <taxon>Lophotrochozoa</taxon>
        <taxon>Mollusca</taxon>
        <taxon>Bivalvia</taxon>
        <taxon>Autobranchia</taxon>
        <taxon>Heteroconchia</taxon>
        <taxon>Euheterodonta</taxon>
        <taxon>Imparidentia</taxon>
        <taxon>Neoheterodontei</taxon>
        <taxon>Myida</taxon>
        <taxon>Dreissenoidea</taxon>
        <taxon>Dreissenidae</taxon>
        <taxon>Dreissena</taxon>
    </lineage>
</organism>
<dbReference type="Gene3D" id="1.10.1040.10">
    <property type="entry name" value="N-(1-d-carboxylethyl)-l-norvaline Dehydrogenase, domain 2"/>
    <property type="match status" value="1"/>
</dbReference>
<sequence length="400" mass="44255">MDTPIRILICGGGNGAHTISALASSRPNVEVNVLTLFADEALRWKTALGDDHIVIKAHYSDGTQGEIRGKPRLITNDPAEAMKDVDVVFFVVPAFAHKQYFEAIQNYINNDTIIVGMPGQAGFEFQALSSMKRPGHSAILSLDSMPWACRIVEFGRNVEILGFKDILGPSVIAGTGNYKLPPLQYVQRILGEKPNLQPVDNYLAVSLMADACVHPPMMYGRWKDWDGTPLSEKPLFYQGVDEIQEDLLSKVSDEIVATAKAIQQQRPELDMSTVIHLFDWYKKYYPDQISDKSSLRSCMVTNKAYNGLVYPMKSVDGGFVPDFGYRYTSEDIPFGLVVMKGIAECAGVKTPTMDIIIEWAQKKLGKEYIVGSTLSGRDVGSSRAPQAFGFKTLHDLCSVL</sequence>
<dbReference type="InterPro" id="IPR051729">
    <property type="entry name" value="Opine/Lysopine_DH"/>
</dbReference>
<reference evidence="2" key="2">
    <citation type="submission" date="2020-11" db="EMBL/GenBank/DDBJ databases">
        <authorList>
            <person name="McCartney M.A."/>
            <person name="Auch B."/>
            <person name="Kono T."/>
            <person name="Mallez S."/>
            <person name="Becker A."/>
            <person name="Gohl D.M."/>
            <person name="Silverstein K.A.T."/>
            <person name="Koren S."/>
            <person name="Bechman K.B."/>
            <person name="Herman A."/>
            <person name="Abrahante J.E."/>
            <person name="Garbe J."/>
        </authorList>
    </citation>
    <scope>NUCLEOTIDE SEQUENCE</scope>
    <source>
        <strain evidence="2">Duluth1</strain>
        <tissue evidence="2">Whole animal</tissue>
    </source>
</reference>
<evidence type="ECO:0000259" key="1">
    <source>
        <dbReference type="Pfam" id="PF02317"/>
    </source>
</evidence>
<dbReference type="Gene3D" id="3.40.50.720">
    <property type="entry name" value="NAD(P)-binding Rossmann-like Domain"/>
    <property type="match status" value="1"/>
</dbReference>
<evidence type="ECO:0000313" key="3">
    <source>
        <dbReference type="Proteomes" id="UP000828390"/>
    </source>
</evidence>
<dbReference type="InterPro" id="IPR008927">
    <property type="entry name" value="6-PGluconate_DH-like_C_sf"/>
</dbReference>
<evidence type="ECO:0000313" key="2">
    <source>
        <dbReference type="EMBL" id="KAH3694840.1"/>
    </source>
</evidence>
<dbReference type="PANTHER" id="PTHR38015:SF1">
    <property type="entry name" value="OPINE DEHYDROGENASE DOMAIN-CONTAINING PROTEIN"/>
    <property type="match status" value="1"/>
</dbReference>
<dbReference type="SUPFAM" id="SSF48179">
    <property type="entry name" value="6-phosphogluconate dehydrogenase C-terminal domain-like"/>
    <property type="match status" value="1"/>
</dbReference>
<dbReference type="SUPFAM" id="SSF51735">
    <property type="entry name" value="NAD(P)-binding Rossmann-fold domains"/>
    <property type="match status" value="1"/>
</dbReference>
<comment type="caution">
    <text evidence="2">The sequence shown here is derived from an EMBL/GenBank/DDBJ whole genome shotgun (WGS) entry which is preliminary data.</text>
</comment>
<dbReference type="GO" id="GO:0016491">
    <property type="term" value="F:oxidoreductase activity"/>
    <property type="evidence" value="ECO:0007669"/>
    <property type="project" value="InterPro"/>
</dbReference>
<dbReference type="OrthoDB" id="6058913at2759"/>
<dbReference type="Proteomes" id="UP000828390">
    <property type="component" value="Unassembled WGS sequence"/>
</dbReference>
<dbReference type="AlphaFoldDB" id="A0A9D4BGQ0"/>
<dbReference type="InterPro" id="IPR036291">
    <property type="entry name" value="NAD(P)-bd_dom_sf"/>
</dbReference>
<protein>
    <recommendedName>
        <fullName evidence="1">Opine dehydrogenase domain-containing protein</fullName>
    </recommendedName>
</protein>